<dbReference type="Gene3D" id="2.120.10.70">
    <property type="entry name" value="Fucose-specific lectin"/>
    <property type="match status" value="1"/>
</dbReference>
<organism evidence="1 2">
    <name type="scientific">Mycena pura</name>
    <dbReference type="NCBI Taxonomy" id="153505"/>
    <lineage>
        <taxon>Eukaryota</taxon>
        <taxon>Fungi</taxon>
        <taxon>Dikarya</taxon>
        <taxon>Basidiomycota</taxon>
        <taxon>Agaricomycotina</taxon>
        <taxon>Agaricomycetes</taxon>
        <taxon>Agaricomycetidae</taxon>
        <taxon>Agaricales</taxon>
        <taxon>Marasmiineae</taxon>
        <taxon>Mycenaceae</taxon>
        <taxon>Mycena</taxon>
    </lineage>
</organism>
<dbReference type="AlphaFoldDB" id="A0AAD7E285"/>
<dbReference type="Proteomes" id="UP001219525">
    <property type="component" value="Unassembled WGS sequence"/>
</dbReference>
<evidence type="ECO:0008006" key="3">
    <source>
        <dbReference type="Google" id="ProtNLM"/>
    </source>
</evidence>
<name>A0AAD7E285_9AGAR</name>
<accession>A0AAD7E285</accession>
<sequence length="321" mass="35748">MPNGIAAIQWTDNSTSKSFKRIYTQQDDNKIYEFRWDSESLKWTRGNEGYSITPAVHSNTNIAAFKAETDKIILGCIGQDGSLRLKKFNAYDSGGGKTIYQMFAELDSIFLEQGNWPWSRPTRNSRLSLPPPHLRQWTLVRTGNHTGLCSTRQITTTFNESITTTTSGTLRRPLASGTGLLVICPWVGGDRASWPADYIDNDGWIPGASVVGVPWPPAAGQLGAFRLYLPDASGTMTERQNSFLDLELDTVGPSTPSPWDKSYTFSVGAKPMAVFVDIGGDGDRMVTVHTCSDSGKEIDGFFYHYYTWERTDPIQWDNLTM</sequence>
<reference evidence="1" key="1">
    <citation type="submission" date="2023-03" db="EMBL/GenBank/DDBJ databases">
        <title>Massive genome expansion in bonnet fungi (Mycena s.s.) driven by repeated elements and novel gene families across ecological guilds.</title>
        <authorList>
            <consortium name="Lawrence Berkeley National Laboratory"/>
            <person name="Harder C.B."/>
            <person name="Miyauchi S."/>
            <person name="Viragh M."/>
            <person name="Kuo A."/>
            <person name="Thoen E."/>
            <person name="Andreopoulos B."/>
            <person name="Lu D."/>
            <person name="Skrede I."/>
            <person name="Drula E."/>
            <person name="Henrissat B."/>
            <person name="Morin E."/>
            <person name="Kohler A."/>
            <person name="Barry K."/>
            <person name="LaButti K."/>
            <person name="Morin E."/>
            <person name="Salamov A."/>
            <person name="Lipzen A."/>
            <person name="Mereny Z."/>
            <person name="Hegedus B."/>
            <person name="Baldrian P."/>
            <person name="Stursova M."/>
            <person name="Weitz H."/>
            <person name="Taylor A."/>
            <person name="Grigoriev I.V."/>
            <person name="Nagy L.G."/>
            <person name="Martin F."/>
            <person name="Kauserud H."/>
        </authorList>
    </citation>
    <scope>NUCLEOTIDE SEQUENCE</scope>
    <source>
        <strain evidence="1">9144</strain>
    </source>
</reference>
<proteinExistence type="predicted"/>
<evidence type="ECO:0000313" key="1">
    <source>
        <dbReference type="EMBL" id="KAJ7223537.1"/>
    </source>
</evidence>
<evidence type="ECO:0000313" key="2">
    <source>
        <dbReference type="Proteomes" id="UP001219525"/>
    </source>
</evidence>
<comment type="caution">
    <text evidence="1">The sequence shown here is derived from an EMBL/GenBank/DDBJ whole genome shotgun (WGS) entry which is preliminary data.</text>
</comment>
<keyword evidence="2" id="KW-1185">Reference proteome</keyword>
<dbReference type="EMBL" id="JARJCW010000006">
    <property type="protein sequence ID" value="KAJ7223537.1"/>
    <property type="molecule type" value="Genomic_DNA"/>
</dbReference>
<protein>
    <recommendedName>
        <fullName evidence="3">Fucose-specific lectin</fullName>
    </recommendedName>
</protein>
<gene>
    <name evidence="1" type="ORF">GGX14DRAFT_540287</name>
</gene>